<feature type="compositionally biased region" description="Acidic residues" evidence="7">
    <location>
        <begin position="51"/>
        <end position="76"/>
    </location>
</feature>
<protein>
    <submittedName>
        <fullName evidence="9">RELT-like protein 2</fullName>
    </submittedName>
</protein>
<comment type="caution">
    <text evidence="9">The sequence shown here is derived from an EMBL/GenBank/DDBJ whole genome shotgun (WGS) entry which is preliminary data.</text>
</comment>
<feature type="compositionally biased region" description="Low complexity" evidence="7">
    <location>
        <begin position="516"/>
        <end position="527"/>
    </location>
</feature>
<feature type="region of interest" description="Disordered" evidence="7">
    <location>
        <begin position="117"/>
        <end position="217"/>
    </location>
</feature>
<dbReference type="Proteomes" id="UP001174136">
    <property type="component" value="Unassembled WGS sequence"/>
</dbReference>
<evidence type="ECO:0000256" key="3">
    <source>
        <dbReference type="ARBA" id="ARBA00022475"/>
    </source>
</evidence>
<dbReference type="InterPro" id="IPR042313">
    <property type="entry name" value="RELL2"/>
</dbReference>
<feature type="compositionally biased region" description="Polar residues" evidence="7">
    <location>
        <begin position="425"/>
        <end position="434"/>
    </location>
</feature>
<dbReference type="AlphaFoldDB" id="A0AA47PE76"/>
<name>A0AA47PE76_MERPO</name>
<evidence type="ECO:0000256" key="4">
    <source>
        <dbReference type="ARBA" id="ARBA00022692"/>
    </source>
</evidence>
<feature type="compositionally biased region" description="Basic residues" evidence="7">
    <location>
        <begin position="145"/>
        <end position="160"/>
    </location>
</feature>
<feature type="compositionally biased region" description="Polar residues" evidence="7">
    <location>
        <begin position="353"/>
        <end position="369"/>
    </location>
</feature>
<evidence type="ECO:0000256" key="1">
    <source>
        <dbReference type="ARBA" id="ARBA00004162"/>
    </source>
</evidence>
<evidence type="ECO:0000256" key="6">
    <source>
        <dbReference type="ARBA" id="ARBA00023136"/>
    </source>
</evidence>
<evidence type="ECO:0000256" key="2">
    <source>
        <dbReference type="ARBA" id="ARBA00008688"/>
    </source>
</evidence>
<sequence length="740" mass="79454">MSDLDASAVGEPPPTYMIFLVVFLFFVTGLLGFLVCHLLKKKGYRCRTWDTDEEEEEEEEKKEDDGSEEDDDEDNQDTVEQILKCIIENEANMEAFKEMLGNQNVCALHDPRLLRKESLGGIPPHHHTVHSGSDRNSCHLCAQGRVKKGRRRSRTPKPKRPREQTVFSVGRFRVIHTDKKLQGSPNPLADSGDQLNQSQDSKDQKEGTEDSKEGGYNLRNMFKDVKQPTESSNGVFPNVGKRRKSLTIFGLGRRGSDPVGMKTASLPGGRVLGGFRETGVKFSQQAPVMFEEQLPTGSETGSGIDAVPYLVPLKGITEVGSLSTPGFEPSDGLKTESSRCAVAQEPPVPSSLAIPTSLPSGRTLKSPTPGTEREEDKIGEVYSPGPQQTSTPIAPGFGVASGLTSSAAAPQFPTSSSEGLLPSGTLPSPYSVSSPDADPGIGASLASITLGSSPSSLFTVKTPSLASLRIPTSRAVLMQSPTPPPSNSRKTPTEPVKTPSSSPALKHNPQLTSILSRSNQSPTTSSSLGRIPSPLLAHTPSPALTFSVKASAMSSSRTLFRYHFSRIFPNLTTPRFTSCGKPDKLLRVSVEDVHSVSLASPSALLGKDGLSSQPVSLGQSLSPSLPPEGRMSSVSIIKASPDSKREFSVVTMLEEEEPSVSATIKKEETNIGETSDLIKDSAQVDVSPIVSKRRDSSVSGSVQTTKQNKELSTVHEVLSVSQGKNDIVEMKDIKKQDENK</sequence>
<dbReference type="GO" id="GO:0005886">
    <property type="term" value="C:plasma membrane"/>
    <property type="evidence" value="ECO:0007669"/>
    <property type="project" value="UniProtKB-SubCell"/>
</dbReference>
<feature type="compositionally biased region" description="Polar residues" evidence="7">
    <location>
        <begin position="697"/>
        <end position="706"/>
    </location>
</feature>
<feature type="compositionally biased region" description="Basic and acidic residues" evidence="7">
    <location>
        <begin position="200"/>
        <end position="213"/>
    </location>
</feature>
<feature type="region of interest" description="Disordered" evidence="7">
    <location>
        <begin position="322"/>
        <end position="452"/>
    </location>
</feature>
<feature type="compositionally biased region" description="Polar residues" evidence="7">
    <location>
        <begin position="402"/>
        <end position="418"/>
    </location>
</feature>
<reference evidence="9" key="1">
    <citation type="journal article" date="2023" name="Front. Mar. Sci.">
        <title>A new Merluccius polli reference genome to investigate the effects of global change in West African waters.</title>
        <authorList>
            <person name="Mateo J.L."/>
            <person name="Blanco-Fernandez C."/>
            <person name="Garcia-Vazquez E."/>
            <person name="Machado-Schiaffino G."/>
        </authorList>
    </citation>
    <scope>NUCLEOTIDE SEQUENCE</scope>
    <source>
        <strain evidence="9">C29</strain>
        <tissue evidence="9">Fin</tissue>
    </source>
</reference>
<comment type="subcellular location">
    <subcellularLocation>
        <location evidence="1">Cell membrane</location>
        <topology evidence="1">Single-pass membrane protein</topology>
    </subcellularLocation>
</comment>
<evidence type="ECO:0000256" key="5">
    <source>
        <dbReference type="ARBA" id="ARBA00022989"/>
    </source>
</evidence>
<comment type="similarity">
    <text evidence="2">Belongs to the RELT family.</text>
</comment>
<dbReference type="PANTHER" id="PTHR31481:SF0">
    <property type="entry name" value="RELT-LIKE PROTEIN 2"/>
    <property type="match status" value="1"/>
</dbReference>
<keyword evidence="5 8" id="KW-1133">Transmembrane helix</keyword>
<evidence type="ECO:0000313" key="9">
    <source>
        <dbReference type="EMBL" id="KAK0156652.1"/>
    </source>
</evidence>
<dbReference type="InterPro" id="IPR022248">
    <property type="entry name" value="TNF_rcpt_RELT"/>
</dbReference>
<keyword evidence="6 8" id="KW-0472">Membrane</keyword>
<accession>A0AA47PE76</accession>
<evidence type="ECO:0000313" key="10">
    <source>
        <dbReference type="Proteomes" id="UP001174136"/>
    </source>
</evidence>
<proteinExistence type="inferred from homology"/>
<gene>
    <name evidence="9" type="primary">Rell2</name>
    <name evidence="9" type="ORF">N1851_000129</name>
</gene>
<feature type="region of interest" description="Disordered" evidence="7">
    <location>
        <begin position="471"/>
        <end position="534"/>
    </location>
</feature>
<dbReference type="GO" id="GO:0010811">
    <property type="term" value="P:positive regulation of cell-substrate adhesion"/>
    <property type="evidence" value="ECO:0007669"/>
    <property type="project" value="TreeGrafter"/>
</dbReference>
<keyword evidence="10" id="KW-1185">Reference proteome</keyword>
<feature type="transmembrane region" description="Helical" evidence="8">
    <location>
        <begin position="16"/>
        <end position="39"/>
    </location>
</feature>
<dbReference type="EMBL" id="JAOPHQ010000001">
    <property type="protein sequence ID" value="KAK0156652.1"/>
    <property type="molecule type" value="Genomic_DNA"/>
</dbReference>
<feature type="compositionally biased region" description="Polar residues" evidence="7">
    <location>
        <begin position="498"/>
        <end position="515"/>
    </location>
</feature>
<feature type="region of interest" description="Disordered" evidence="7">
    <location>
        <begin position="688"/>
        <end position="713"/>
    </location>
</feature>
<evidence type="ECO:0000256" key="8">
    <source>
        <dbReference type="SAM" id="Phobius"/>
    </source>
</evidence>
<dbReference type="Pfam" id="PF12606">
    <property type="entry name" value="RELT"/>
    <property type="match status" value="1"/>
</dbReference>
<evidence type="ECO:0000256" key="7">
    <source>
        <dbReference type="SAM" id="MobiDB-lite"/>
    </source>
</evidence>
<dbReference type="PANTHER" id="PTHR31481">
    <property type="entry name" value="RELT-LIKE PROTEIN 2 RELL2"/>
    <property type="match status" value="1"/>
</dbReference>
<keyword evidence="3" id="KW-1003">Cell membrane</keyword>
<organism evidence="9 10">
    <name type="scientific">Merluccius polli</name>
    <name type="common">Benguela hake</name>
    <name type="synonym">Merluccius cadenati</name>
    <dbReference type="NCBI Taxonomy" id="89951"/>
    <lineage>
        <taxon>Eukaryota</taxon>
        <taxon>Metazoa</taxon>
        <taxon>Chordata</taxon>
        <taxon>Craniata</taxon>
        <taxon>Vertebrata</taxon>
        <taxon>Euteleostomi</taxon>
        <taxon>Actinopterygii</taxon>
        <taxon>Neopterygii</taxon>
        <taxon>Teleostei</taxon>
        <taxon>Neoteleostei</taxon>
        <taxon>Acanthomorphata</taxon>
        <taxon>Zeiogadaria</taxon>
        <taxon>Gadariae</taxon>
        <taxon>Gadiformes</taxon>
        <taxon>Gadoidei</taxon>
        <taxon>Merlucciidae</taxon>
        <taxon>Merluccius</taxon>
    </lineage>
</organism>
<feature type="region of interest" description="Disordered" evidence="7">
    <location>
        <begin position="49"/>
        <end position="76"/>
    </location>
</feature>
<dbReference type="GO" id="GO:1900745">
    <property type="term" value="P:positive regulation of p38MAPK cascade"/>
    <property type="evidence" value="ECO:0007669"/>
    <property type="project" value="InterPro"/>
</dbReference>
<keyword evidence="4 8" id="KW-0812">Transmembrane</keyword>